<dbReference type="OrthoDB" id="9794212at2"/>
<proteinExistence type="predicted"/>
<organism evidence="1 2">
    <name type="scientific">Brevinema andersonii</name>
    <dbReference type="NCBI Taxonomy" id="34097"/>
    <lineage>
        <taxon>Bacteria</taxon>
        <taxon>Pseudomonadati</taxon>
        <taxon>Spirochaetota</taxon>
        <taxon>Spirochaetia</taxon>
        <taxon>Brevinematales</taxon>
        <taxon>Brevinemataceae</taxon>
        <taxon>Brevinema</taxon>
    </lineage>
</organism>
<dbReference type="RefSeq" id="WP_092319754.1">
    <property type="nucleotide sequence ID" value="NZ_FOKY01000018.1"/>
</dbReference>
<dbReference type="InterPro" id="IPR023214">
    <property type="entry name" value="HAD_sf"/>
</dbReference>
<dbReference type="Proteomes" id="UP000240042">
    <property type="component" value="Unassembled WGS sequence"/>
</dbReference>
<reference evidence="2" key="1">
    <citation type="submission" date="2016-10" db="EMBL/GenBank/DDBJ databases">
        <authorList>
            <person name="Varghese N."/>
            <person name="Submissions S."/>
        </authorList>
    </citation>
    <scope>NUCLEOTIDE SEQUENCE [LARGE SCALE GENOMIC DNA]</scope>
    <source>
        <strain evidence="2">ATCC 43811</strain>
    </source>
</reference>
<dbReference type="STRING" id="34097.SAMN02745150_01251"/>
<keyword evidence="2" id="KW-1185">Reference proteome</keyword>
<dbReference type="Gene3D" id="1.20.1440.100">
    <property type="entry name" value="SG protein - dephosphorylation function"/>
    <property type="match status" value="1"/>
</dbReference>
<evidence type="ECO:0000313" key="2">
    <source>
        <dbReference type="Proteomes" id="UP000240042"/>
    </source>
</evidence>
<dbReference type="SUPFAM" id="SSF56784">
    <property type="entry name" value="HAD-like"/>
    <property type="match status" value="1"/>
</dbReference>
<dbReference type="EMBL" id="FOKY01000018">
    <property type="protein sequence ID" value="SFB90294.1"/>
    <property type="molecule type" value="Genomic_DNA"/>
</dbReference>
<gene>
    <name evidence="1" type="ORF">SAMN02745150_01251</name>
</gene>
<evidence type="ECO:0000313" key="1">
    <source>
        <dbReference type="EMBL" id="SFB90294.1"/>
    </source>
</evidence>
<accession>A0A1I1ET53</accession>
<dbReference type="InterPro" id="IPR036412">
    <property type="entry name" value="HAD-like_sf"/>
</dbReference>
<protein>
    <submittedName>
        <fullName evidence="1">Haloacid Dehalogenase superfamily, subfamily IB, phosphoserine phosphatase-like</fullName>
    </submittedName>
</protein>
<dbReference type="NCBIfam" id="TIGR01488">
    <property type="entry name" value="HAD-SF-IB"/>
    <property type="match status" value="1"/>
</dbReference>
<dbReference type="Gene3D" id="3.40.50.1000">
    <property type="entry name" value="HAD superfamily/HAD-like"/>
    <property type="match status" value="1"/>
</dbReference>
<name>A0A1I1ET53_BREAD</name>
<dbReference type="AlphaFoldDB" id="A0A1I1ET53"/>
<sequence length="215" mass="25665">MIRLSIYDFDETLYKYDTGRQLIFFLFRRKPSIIKYLPRMIWALIAYKLGHFSFQVMKSEFYSFMELFTVEEWKKIIQIFWQINQKYLFSDILTQLQNDKSDGFKVGIISASAECFLVPIIQYIQPDFFLGTRLYIKNNRMTGVIVGKNCKEQEKVIRLYEYMDKNFPGEEYEVIKMYSDSLHDLPLYKIAQEQYTVNSDGTIRPGIPTVYNNDI</sequence>
<dbReference type="Pfam" id="PF12710">
    <property type="entry name" value="HAD"/>
    <property type="match status" value="1"/>
</dbReference>